<dbReference type="Proteomes" id="UP000612361">
    <property type="component" value="Unassembled WGS sequence"/>
</dbReference>
<accession>A0A923I2C1</accession>
<feature type="region of interest" description="Disordered" evidence="1">
    <location>
        <begin position="78"/>
        <end position="106"/>
    </location>
</feature>
<protein>
    <recommendedName>
        <fullName evidence="5">DUF3742 family protein</fullName>
    </recommendedName>
</protein>
<evidence type="ECO:0000256" key="1">
    <source>
        <dbReference type="SAM" id="MobiDB-lite"/>
    </source>
</evidence>
<gene>
    <name evidence="3" type="ORF">H8K47_14150</name>
</gene>
<evidence type="ECO:0000313" key="3">
    <source>
        <dbReference type="EMBL" id="MBC3936509.1"/>
    </source>
</evidence>
<dbReference type="RefSeq" id="WP_186882052.1">
    <property type="nucleotide sequence ID" value="NZ_JACOGG010000015.1"/>
</dbReference>
<keyword evidence="2" id="KW-1133">Transmembrane helix</keyword>
<evidence type="ECO:0000256" key="2">
    <source>
        <dbReference type="SAM" id="Phobius"/>
    </source>
</evidence>
<reference evidence="3" key="1">
    <citation type="submission" date="2020-08" db="EMBL/GenBank/DDBJ databases">
        <title>Novel species isolated from subtropical streams in China.</title>
        <authorList>
            <person name="Lu H."/>
        </authorList>
    </citation>
    <scope>NUCLEOTIDE SEQUENCE</scope>
    <source>
        <strain evidence="3">CY7W</strain>
    </source>
</reference>
<keyword evidence="4" id="KW-1185">Reference proteome</keyword>
<sequence length="106" mass="11873">MKTPFTQYLYSVLRQLSQEFRQIASRGAQASLHTPLPRIALVLIAILVLLSLIPFILALFIAFFVFRVFLGLISPAQRKPANANSYGSAEPAQEPGTVRYLPRQDK</sequence>
<keyword evidence="2" id="KW-0472">Membrane</keyword>
<dbReference type="EMBL" id="JACOGG010000015">
    <property type="protein sequence ID" value="MBC3936509.1"/>
    <property type="molecule type" value="Genomic_DNA"/>
</dbReference>
<feature type="transmembrane region" description="Helical" evidence="2">
    <location>
        <begin position="39"/>
        <end position="70"/>
    </location>
</feature>
<organism evidence="3 4">
    <name type="scientific">Undibacterium rugosum</name>
    <dbReference type="NCBI Taxonomy" id="2762291"/>
    <lineage>
        <taxon>Bacteria</taxon>
        <taxon>Pseudomonadati</taxon>
        <taxon>Pseudomonadota</taxon>
        <taxon>Betaproteobacteria</taxon>
        <taxon>Burkholderiales</taxon>
        <taxon>Oxalobacteraceae</taxon>
        <taxon>Undibacterium</taxon>
    </lineage>
</organism>
<name>A0A923I2C1_9BURK</name>
<proteinExistence type="predicted"/>
<keyword evidence="2" id="KW-0812">Transmembrane</keyword>
<evidence type="ECO:0008006" key="5">
    <source>
        <dbReference type="Google" id="ProtNLM"/>
    </source>
</evidence>
<dbReference type="AlphaFoldDB" id="A0A923I2C1"/>
<comment type="caution">
    <text evidence="3">The sequence shown here is derived from an EMBL/GenBank/DDBJ whole genome shotgun (WGS) entry which is preliminary data.</text>
</comment>
<evidence type="ECO:0000313" key="4">
    <source>
        <dbReference type="Proteomes" id="UP000612361"/>
    </source>
</evidence>